<dbReference type="PANTHER" id="PTHR43233:SF1">
    <property type="entry name" value="FAMILY N-ACETYLTRANSFERASE, PUTATIVE (AFU_ORTHOLOGUE AFUA_6G03350)-RELATED"/>
    <property type="match status" value="1"/>
</dbReference>
<name>A0ABY4NAV6_9MICO</name>
<sequence>MSDDGTSSTDADGPRIRAEVPGLAEALALYRAVGWSAYTEDPQTLGRALAGSTRVVTARERGRLMGLARVISDGASIAYLQDILVDPGHRRAGIGRELVREAFAPFAAVRQHVLLTEADPGQRAFYEALGLTEAHDVRPPLHAFLRLRP</sequence>
<accession>A0ABY4NAV6</accession>
<dbReference type="Proteomes" id="UP001055868">
    <property type="component" value="Chromosome"/>
</dbReference>
<evidence type="ECO:0000259" key="1">
    <source>
        <dbReference type="PROSITE" id="PS51186"/>
    </source>
</evidence>
<keyword evidence="3" id="KW-1185">Reference proteome</keyword>
<dbReference type="PANTHER" id="PTHR43233">
    <property type="entry name" value="FAMILY N-ACETYLTRANSFERASE, PUTATIVE (AFU_ORTHOLOGUE AFUA_6G03350)-RELATED"/>
    <property type="match status" value="1"/>
</dbReference>
<dbReference type="EMBL" id="CP097218">
    <property type="protein sequence ID" value="UQN31678.1"/>
    <property type="molecule type" value="Genomic_DNA"/>
</dbReference>
<evidence type="ECO:0000313" key="2">
    <source>
        <dbReference type="EMBL" id="UQN31678.1"/>
    </source>
</evidence>
<dbReference type="Pfam" id="PF13508">
    <property type="entry name" value="Acetyltransf_7"/>
    <property type="match status" value="1"/>
</dbReference>
<protein>
    <submittedName>
        <fullName evidence="2">GNAT family N-acetyltransferase</fullName>
    </submittedName>
</protein>
<dbReference type="PROSITE" id="PS51186">
    <property type="entry name" value="GNAT"/>
    <property type="match status" value="1"/>
</dbReference>
<evidence type="ECO:0000313" key="3">
    <source>
        <dbReference type="Proteomes" id="UP001055868"/>
    </source>
</evidence>
<dbReference type="CDD" id="cd04301">
    <property type="entry name" value="NAT_SF"/>
    <property type="match status" value="1"/>
</dbReference>
<reference evidence="2" key="1">
    <citation type="submission" date="2022-05" db="EMBL/GenBank/DDBJ databases">
        <title>Genomic analysis of Brachybacterium sp. CBA3104.</title>
        <authorList>
            <person name="Roh S.W."/>
            <person name="Kim Y.B."/>
            <person name="Kim Y."/>
        </authorList>
    </citation>
    <scope>NUCLEOTIDE SEQUENCE</scope>
    <source>
        <strain evidence="2">CBA3104</strain>
    </source>
</reference>
<gene>
    <name evidence="2" type="ORF">M4486_09050</name>
</gene>
<dbReference type="SUPFAM" id="SSF55729">
    <property type="entry name" value="Acyl-CoA N-acyltransferases (Nat)"/>
    <property type="match status" value="1"/>
</dbReference>
<dbReference type="InterPro" id="IPR016181">
    <property type="entry name" value="Acyl_CoA_acyltransferase"/>
</dbReference>
<organism evidence="2 3">
    <name type="scientific">Brachybacterium kimchii</name>
    <dbReference type="NCBI Taxonomy" id="2942909"/>
    <lineage>
        <taxon>Bacteria</taxon>
        <taxon>Bacillati</taxon>
        <taxon>Actinomycetota</taxon>
        <taxon>Actinomycetes</taxon>
        <taxon>Micrococcales</taxon>
        <taxon>Dermabacteraceae</taxon>
        <taxon>Brachybacterium</taxon>
    </lineage>
</organism>
<dbReference type="Gene3D" id="3.40.630.30">
    <property type="match status" value="1"/>
</dbReference>
<dbReference type="InterPro" id="IPR053144">
    <property type="entry name" value="Acetyltransferase_Butenolide"/>
</dbReference>
<feature type="domain" description="N-acetyltransferase" evidence="1">
    <location>
        <begin position="14"/>
        <end position="149"/>
    </location>
</feature>
<dbReference type="InterPro" id="IPR000182">
    <property type="entry name" value="GNAT_dom"/>
</dbReference>
<proteinExistence type="predicted"/>